<keyword evidence="3" id="KW-0677">Repeat</keyword>
<dbReference type="Pfam" id="PF13855">
    <property type="entry name" value="LRR_8"/>
    <property type="match status" value="1"/>
</dbReference>
<gene>
    <name evidence="5" type="ORF">MEDL_62546</name>
</gene>
<dbReference type="InterPro" id="IPR001611">
    <property type="entry name" value="Leu-rich_rpt"/>
</dbReference>
<proteinExistence type="predicted"/>
<name>A0A8S3UZE9_MYTED</name>
<organism evidence="5 6">
    <name type="scientific">Mytilus edulis</name>
    <name type="common">Blue mussel</name>
    <dbReference type="NCBI Taxonomy" id="6550"/>
    <lineage>
        <taxon>Eukaryota</taxon>
        <taxon>Metazoa</taxon>
        <taxon>Spiralia</taxon>
        <taxon>Lophotrochozoa</taxon>
        <taxon>Mollusca</taxon>
        <taxon>Bivalvia</taxon>
        <taxon>Autobranchia</taxon>
        <taxon>Pteriomorphia</taxon>
        <taxon>Mytilida</taxon>
        <taxon>Mytiloidea</taxon>
        <taxon>Mytilidae</taxon>
        <taxon>Mytilinae</taxon>
        <taxon>Mytilus</taxon>
    </lineage>
</organism>
<dbReference type="AlphaFoldDB" id="A0A8S3UZE9"/>
<keyword evidence="6" id="KW-1185">Reference proteome</keyword>
<dbReference type="Gene3D" id="3.80.10.10">
    <property type="entry name" value="Ribonuclease Inhibitor"/>
    <property type="match status" value="1"/>
</dbReference>
<dbReference type="PANTHER" id="PTHR24369:SF210">
    <property type="entry name" value="CHAOPTIN-RELATED"/>
    <property type="match status" value="1"/>
</dbReference>
<evidence type="ECO:0000313" key="5">
    <source>
        <dbReference type="EMBL" id="CAG2250865.1"/>
    </source>
</evidence>
<evidence type="ECO:0000256" key="2">
    <source>
        <dbReference type="ARBA" id="ARBA00022729"/>
    </source>
</evidence>
<dbReference type="SUPFAM" id="SSF52058">
    <property type="entry name" value="L domain-like"/>
    <property type="match status" value="1"/>
</dbReference>
<comment type="caution">
    <text evidence="5">The sequence shown here is derived from an EMBL/GenBank/DDBJ whole genome shotgun (WGS) entry which is preliminary data.</text>
</comment>
<reference evidence="5" key="1">
    <citation type="submission" date="2021-03" db="EMBL/GenBank/DDBJ databases">
        <authorList>
            <person name="Bekaert M."/>
        </authorList>
    </citation>
    <scope>NUCLEOTIDE SEQUENCE</scope>
</reference>
<protein>
    <submittedName>
        <fullName evidence="5">Uncharacterized protein</fullName>
    </submittedName>
</protein>
<evidence type="ECO:0000256" key="1">
    <source>
        <dbReference type="ARBA" id="ARBA00022614"/>
    </source>
</evidence>
<dbReference type="OrthoDB" id="660555at2759"/>
<dbReference type="GO" id="GO:0005886">
    <property type="term" value="C:plasma membrane"/>
    <property type="evidence" value="ECO:0007669"/>
    <property type="project" value="TreeGrafter"/>
</dbReference>
<keyword evidence="1" id="KW-0433">Leucine-rich repeat</keyword>
<dbReference type="InterPro" id="IPR050541">
    <property type="entry name" value="LRR_TM_domain-containing"/>
</dbReference>
<feature type="chain" id="PRO_5035788029" evidence="4">
    <location>
        <begin position="19"/>
        <end position="154"/>
    </location>
</feature>
<feature type="signal peptide" evidence="4">
    <location>
        <begin position="1"/>
        <end position="18"/>
    </location>
</feature>
<sequence>MLAIDVLVFLLFSSSVYSRQCEVIFSEKVIRCDCSSRRLTFIPTECPRNTTDLLLVRNNLNSLGKEIFTRYTQLRYLDISSCNISAIDKSAFEKLTHLMELNLFDNPMKTFQGDNDIRRVDAAAFQKLKYRKCLEDLDLSPNELDYHQDLIFSL</sequence>
<evidence type="ECO:0000256" key="3">
    <source>
        <dbReference type="ARBA" id="ARBA00022737"/>
    </source>
</evidence>
<evidence type="ECO:0000256" key="4">
    <source>
        <dbReference type="SAM" id="SignalP"/>
    </source>
</evidence>
<dbReference type="Proteomes" id="UP000683360">
    <property type="component" value="Unassembled WGS sequence"/>
</dbReference>
<keyword evidence="2 4" id="KW-0732">Signal</keyword>
<accession>A0A8S3UZE9</accession>
<evidence type="ECO:0000313" key="6">
    <source>
        <dbReference type="Proteomes" id="UP000683360"/>
    </source>
</evidence>
<dbReference type="InterPro" id="IPR032675">
    <property type="entry name" value="LRR_dom_sf"/>
</dbReference>
<dbReference type="EMBL" id="CAJPWZ010003068">
    <property type="protein sequence ID" value="CAG2250865.1"/>
    <property type="molecule type" value="Genomic_DNA"/>
</dbReference>
<dbReference type="PANTHER" id="PTHR24369">
    <property type="entry name" value="ANTIGEN BSP, PUTATIVE-RELATED"/>
    <property type="match status" value="1"/>
</dbReference>